<proteinExistence type="predicted"/>
<organism evidence="2">
    <name type="scientific">Anopheles braziliensis</name>
    <dbReference type="NCBI Taxonomy" id="58242"/>
    <lineage>
        <taxon>Eukaryota</taxon>
        <taxon>Metazoa</taxon>
        <taxon>Ecdysozoa</taxon>
        <taxon>Arthropoda</taxon>
        <taxon>Hexapoda</taxon>
        <taxon>Insecta</taxon>
        <taxon>Pterygota</taxon>
        <taxon>Neoptera</taxon>
        <taxon>Endopterygota</taxon>
        <taxon>Diptera</taxon>
        <taxon>Nematocera</taxon>
        <taxon>Culicoidea</taxon>
        <taxon>Culicidae</taxon>
        <taxon>Anophelinae</taxon>
        <taxon>Anopheles</taxon>
    </lineage>
</organism>
<evidence type="ECO:0000313" key="2">
    <source>
        <dbReference type="EMBL" id="MBW29447.1"/>
    </source>
</evidence>
<protein>
    <submittedName>
        <fullName evidence="2">Uncharacterized protein</fullName>
    </submittedName>
</protein>
<reference evidence="2" key="1">
    <citation type="submission" date="2018-01" db="EMBL/GenBank/DDBJ databases">
        <title>An insight into the sialome of Amazonian anophelines.</title>
        <authorList>
            <person name="Ribeiro J.M."/>
            <person name="Scarpassa V."/>
            <person name="Calvo E."/>
        </authorList>
    </citation>
    <scope>NUCLEOTIDE SEQUENCE</scope>
    <source>
        <tissue evidence="2">Salivary glands</tissue>
    </source>
</reference>
<dbReference type="EMBL" id="GGFM01008696">
    <property type="protein sequence ID" value="MBW29447.1"/>
    <property type="molecule type" value="Transcribed_RNA"/>
</dbReference>
<sequence length="185" mass="21778">MVMVLLLLRLLLLLLMQMRLLLLLLIRLYGNVHRWALARQHVARRARTRTTTSCHVVHSAECVVGLARTTAHRWLLVTGRRRSAHRSTGSHRTTGRRSAHLRHHETLRRLVARLAHLGRHRHLGRWLLLRQLHLHDGRIIRNRVVDHAYILNVRPAEQNVIVALILRRDRELRFAILRSIRFHSG</sequence>
<accession>A0A2M3ZLK4</accession>
<evidence type="ECO:0000256" key="1">
    <source>
        <dbReference type="SAM" id="MobiDB-lite"/>
    </source>
</evidence>
<feature type="region of interest" description="Disordered" evidence="1">
    <location>
        <begin position="80"/>
        <end position="101"/>
    </location>
</feature>
<dbReference type="AlphaFoldDB" id="A0A2M3ZLK4"/>
<name>A0A2M3ZLK4_9DIPT</name>